<comment type="subcellular location">
    <subcellularLocation>
        <location evidence="2 16">Cell membrane</location>
        <topology evidence="2 16">Multi-pass membrane protein</topology>
    </subcellularLocation>
</comment>
<feature type="domain" description="FeoB-type G" evidence="17">
    <location>
        <begin position="4"/>
        <end position="164"/>
    </location>
</feature>
<organism evidence="18 19">
    <name type="scientific">Candidatus Syntrophonatronum acetioxidans</name>
    <dbReference type="NCBI Taxonomy" id="1795816"/>
    <lineage>
        <taxon>Bacteria</taxon>
        <taxon>Bacillati</taxon>
        <taxon>Bacillota</taxon>
        <taxon>Clostridia</taxon>
        <taxon>Eubacteriales</taxon>
        <taxon>Syntrophomonadaceae</taxon>
        <taxon>Candidatus Syntrophonatronum</taxon>
    </lineage>
</organism>
<comment type="function">
    <text evidence="1 16">Probable transporter of a GTP-driven Fe(2+) uptake system.</text>
</comment>
<feature type="binding site" evidence="14">
    <location>
        <begin position="55"/>
        <end position="58"/>
    </location>
    <ligand>
        <name>GTP</name>
        <dbReference type="ChEBI" id="CHEBI:37565"/>
        <label>1</label>
    </ligand>
</feature>
<evidence type="ECO:0000256" key="7">
    <source>
        <dbReference type="ARBA" id="ARBA00022741"/>
    </source>
</evidence>
<reference evidence="18 19" key="1">
    <citation type="submission" date="2018-08" db="EMBL/GenBank/DDBJ databases">
        <title>The metabolism and importance of syntrophic acetate oxidation coupled to methane or sulfide production in haloalkaline environments.</title>
        <authorList>
            <person name="Timmers P.H.A."/>
            <person name="Vavourakis C.D."/>
            <person name="Sorokin D.Y."/>
            <person name="Sinninghe Damste J.S."/>
            <person name="Muyzer G."/>
            <person name="Stams A.J.M."/>
            <person name="Plugge C.M."/>
        </authorList>
    </citation>
    <scope>NUCLEOTIDE SEQUENCE [LARGE SCALE GENOMIC DNA]</scope>
    <source>
        <strain evidence="18">MSAO_Bac1</strain>
    </source>
</reference>
<keyword evidence="11 14" id="KW-0342">GTP-binding</keyword>
<feature type="binding site" evidence="15">
    <location>
        <position position="25"/>
    </location>
    <ligand>
        <name>Mg(2+)</name>
        <dbReference type="ChEBI" id="CHEBI:18420"/>
        <label>2</label>
    </ligand>
</feature>
<sequence>MGRGARVVLVGRPNVGKSVLFNQLTNSLGMVSNYPGTTVEVRTGESSNGSYQVLDTPGIFSMLPISAEEEVTLSILLERDYCLVVQVVEAKNLEKSLPFTIQLLEAGLPLILVVNMLDEGEKLGIRLNLEELERQLKVPVAGTVATGGKGLKKLKQVIEQELRKRGAGKDYLSPLVDYSPSVERSLKKIVFNMEGIYRFSKRSLGLMFLQGESRAEDLLKEGEGNNYRLLKEIREIECRDFSLLINSWRLHKVREMLKDVARVQEKESPWRHTLLNRITIHPLGGLPLLFLVLYVGLYKFVGVFGAGTLVDYLDGYIFQEWVIPHMKAVVEFLPLPGLSYLLVSPYGIFTLGLRYGLAIVLPVVSIFFLFLSLVEDSGYLPRLAMLLDRLFKMFGLNGRGVIPLVLGLGCGTMAVLSTRTLEGKREKFIAVFLLALGIPCSAQLGIILAMLAMNPAALVIWGISLLTVLGTTGYLMDKILPGEAAKFYMEIPPLRIPQPVSVIKKTLARIQWYMKEVIPLFIVVSLVMLVSSLTGLLGLLTEMVAPFLQAMGLPRHLTSVFMIGFFRRDYGAAGLYTLLQEGQLTVNQLLVGSLTLSLFLPCIAQFVMIIKEQGYAKGLVILILVILLAFLAGYLLNLLITGLPWSTGI</sequence>
<evidence type="ECO:0000256" key="16">
    <source>
        <dbReference type="RuleBase" id="RU362098"/>
    </source>
</evidence>
<dbReference type="CDD" id="cd01879">
    <property type="entry name" value="FeoB"/>
    <property type="match status" value="1"/>
</dbReference>
<dbReference type="InterPro" id="IPR006073">
    <property type="entry name" value="GTP-bd"/>
</dbReference>
<feature type="transmembrane region" description="Helical" evidence="16">
    <location>
        <begin position="428"/>
        <end position="452"/>
    </location>
</feature>
<evidence type="ECO:0000256" key="4">
    <source>
        <dbReference type="ARBA" id="ARBA00022475"/>
    </source>
</evidence>
<evidence type="ECO:0000256" key="5">
    <source>
        <dbReference type="ARBA" id="ARBA00022496"/>
    </source>
</evidence>
<evidence type="ECO:0000259" key="17">
    <source>
        <dbReference type="PROSITE" id="PS51711"/>
    </source>
</evidence>
<feature type="transmembrane region" description="Helical" evidence="16">
    <location>
        <begin position="321"/>
        <end position="343"/>
    </location>
</feature>
<dbReference type="AlphaFoldDB" id="A0A424YAS8"/>
<evidence type="ECO:0000256" key="1">
    <source>
        <dbReference type="ARBA" id="ARBA00003926"/>
    </source>
</evidence>
<comment type="caution">
    <text evidence="18">The sequence shown here is derived from an EMBL/GenBank/DDBJ whole genome shotgun (WGS) entry which is preliminary data.</text>
</comment>
<dbReference type="InterPro" id="IPR050860">
    <property type="entry name" value="FeoB_GTPase"/>
</dbReference>
<dbReference type="NCBIfam" id="TIGR00437">
    <property type="entry name" value="feoB"/>
    <property type="match status" value="1"/>
</dbReference>
<dbReference type="PRINTS" id="PR00326">
    <property type="entry name" value="GTP1OBG"/>
</dbReference>
<evidence type="ECO:0000256" key="11">
    <source>
        <dbReference type="ARBA" id="ARBA00023134"/>
    </source>
</evidence>
<dbReference type="Pfam" id="PF02421">
    <property type="entry name" value="FeoB_N"/>
    <property type="match status" value="1"/>
</dbReference>
<evidence type="ECO:0000256" key="3">
    <source>
        <dbReference type="ARBA" id="ARBA00022448"/>
    </source>
</evidence>
<dbReference type="PROSITE" id="PS51711">
    <property type="entry name" value="G_FEOB"/>
    <property type="match status" value="1"/>
</dbReference>
<dbReference type="PANTHER" id="PTHR43185">
    <property type="entry name" value="FERROUS IRON TRANSPORT PROTEIN B"/>
    <property type="match status" value="1"/>
</dbReference>
<dbReference type="Gene3D" id="3.40.50.300">
    <property type="entry name" value="P-loop containing nucleotide triphosphate hydrolases"/>
    <property type="match status" value="1"/>
</dbReference>
<dbReference type="SUPFAM" id="SSF52540">
    <property type="entry name" value="P-loop containing nucleoside triphosphate hydrolases"/>
    <property type="match status" value="1"/>
</dbReference>
<evidence type="ECO:0000256" key="14">
    <source>
        <dbReference type="PIRSR" id="PIRSR603373-1"/>
    </source>
</evidence>
<feature type="transmembrane region" description="Helical" evidence="16">
    <location>
        <begin position="355"/>
        <end position="374"/>
    </location>
</feature>
<feature type="binding site" evidence="15">
    <location>
        <position position="22"/>
    </location>
    <ligand>
        <name>Mg(2+)</name>
        <dbReference type="ChEBI" id="CHEBI:18420"/>
        <label>1</label>
    </ligand>
</feature>
<feature type="transmembrane region" description="Helical" evidence="16">
    <location>
        <begin position="589"/>
        <end position="607"/>
    </location>
</feature>
<dbReference type="PANTHER" id="PTHR43185:SF1">
    <property type="entry name" value="FE(2+) TRANSPORTER FEOB"/>
    <property type="match status" value="1"/>
</dbReference>
<keyword evidence="15" id="KW-0460">Magnesium</keyword>
<feature type="transmembrane region" description="Helical" evidence="16">
    <location>
        <begin position="280"/>
        <end position="301"/>
    </location>
</feature>
<evidence type="ECO:0000256" key="9">
    <source>
        <dbReference type="ARBA" id="ARBA00023004"/>
    </source>
</evidence>
<proteinExistence type="inferred from homology"/>
<evidence type="ECO:0000256" key="2">
    <source>
        <dbReference type="ARBA" id="ARBA00004651"/>
    </source>
</evidence>
<dbReference type="InterPro" id="IPR030389">
    <property type="entry name" value="G_FEOB_dom"/>
</dbReference>
<evidence type="ECO:0000256" key="6">
    <source>
        <dbReference type="ARBA" id="ARBA00022692"/>
    </source>
</evidence>
<keyword evidence="4" id="KW-1003">Cell membrane</keyword>
<evidence type="ECO:0000256" key="13">
    <source>
        <dbReference type="NCBIfam" id="TIGR00437"/>
    </source>
</evidence>
<feature type="binding site" evidence="14">
    <location>
        <begin position="11"/>
        <end position="18"/>
    </location>
    <ligand>
        <name>GTP</name>
        <dbReference type="ChEBI" id="CHEBI:37565"/>
        <label>1</label>
    </ligand>
</feature>
<comment type="similarity">
    <text evidence="16">Belongs to the TRAFAC class TrmE-Era-EngA-EngB-Septin-like GTPase superfamily. FeoB GTPase (TC 9.A.8) family.</text>
</comment>
<dbReference type="InterPro" id="IPR011640">
    <property type="entry name" value="Fe2_transport_prot_B_C"/>
</dbReference>
<keyword evidence="10" id="KW-0406">Ion transport</keyword>
<evidence type="ECO:0000256" key="12">
    <source>
        <dbReference type="ARBA" id="ARBA00023136"/>
    </source>
</evidence>
<feature type="transmembrane region" description="Helical" evidence="16">
    <location>
        <begin position="458"/>
        <end position="476"/>
    </location>
</feature>
<feature type="binding site" evidence="14">
    <location>
        <begin position="115"/>
        <end position="118"/>
    </location>
    <ligand>
        <name>GTP</name>
        <dbReference type="ChEBI" id="CHEBI:37565"/>
        <label>1</label>
    </ligand>
</feature>
<feature type="transmembrane region" description="Helical" evidence="16">
    <location>
        <begin position="619"/>
        <end position="640"/>
    </location>
</feature>
<evidence type="ECO:0000313" key="18">
    <source>
        <dbReference type="EMBL" id="RQD73731.1"/>
    </source>
</evidence>
<feature type="transmembrane region" description="Helical" evidence="16">
    <location>
        <begin position="394"/>
        <end position="416"/>
    </location>
</feature>
<dbReference type="Pfam" id="PF07664">
    <property type="entry name" value="FeoB_C"/>
    <property type="match status" value="1"/>
</dbReference>
<feature type="binding site" evidence="14">
    <location>
        <begin position="36"/>
        <end position="40"/>
    </location>
    <ligand>
        <name>GTP</name>
        <dbReference type="ChEBI" id="CHEBI:37565"/>
        <label>1</label>
    </ligand>
</feature>
<dbReference type="GO" id="GO:0005525">
    <property type="term" value="F:GTP binding"/>
    <property type="evidence" value="ECO:0007669"/>
    <property type="project" value="UniProtKB-KW"/>
</dbReference>
<dbReference type="GO" id="GO:0046872">
    <property type="term" value="F:metal ion binding"/>
    <property type="evidence" value="ECO:0007669"/>
    <property type="project" value="UniProtKB-KW"/>
</dbReference>
<dbReference type="GO" id="GO:0005886">
    <property type="term" value="C:plasma membrane"/>
    <property type="evidence" value="ECO:0007669"/>
    <property type="project" value="UniProtKB-SubCell"/>
</dbReference>
<dbReference type="Proteomes" id="UP000285138">
    <property type="component" value="Unassembled WGS sequence"/>
</dbReference>
<dbReference type="NCBIfam" id="TIGR00231">
    <property type="entry name" value="small_GTP"/>
    <property type="match status" value="1"/>
</dbReference>
<evidence type="ECO:0000313" key="19">
    <source>
        <dbReference type="Proteomes" id="UP000285138"/>
    </source>
</evidence>
<dbReference type="InterPro" id="IPR005225">
    <property type="entry name" value="Small_GTP-bd"/>
</dbReference>
<keyword evidence="15" id="KW-0479">Metal-binding</keyword>
<keyword evidence="3 16" id="KW-0813">Transport</keyword>
<keyword evidence="6 16" id="KW-0812">Transmembrane</keyword>
<keyword evidence="5 16" id="KW-0410">Iron transport</keyword>
<evidence type="ECO:0000256" key="8">
    <source>
        <dbReference type="ARBA" id="ARBA00022989"/>
    </source>
</evidence>
<feature type="transmembrane region" description="Helical" evidence="16">
    <location>
        <begin position="517"/>
        <end position="540"/>
    </location>
</feature>
<evidence type="ECO:0000256" key="15">
    <source>
        <dbReference type="PIRSR" id="PIRSR603373-2"/>
    </source>
</evidence>
<protein>
    <recommendedName>
        <fullName evidence="13 16">Ferrous iron transport protein B</fullName>
    </recommendedName>
</protein>
<keyword evidence="8 16" id="KW-1133">Transmembrane helix</keyword>
<dbReference type="EMBL" id="QZAA01000239">
    <property type="protein sequence ID" value="RQD73731.1"/>
    <property type="molecule type" value="Genomic_DNA"/>
</dbReference>
<accession>A0A424YAS8</accession>
<dbReference type="InterPro" id="IPR003373">
    <property type="entry name" value="Fe2_transport_prot-B"/>
</dbReference>
<dbReference type="InterPro" id="IPR011642">
    <property type="entry name" value="Gate_dom"/>
</dbReference>
<dbReference type="GO" id="GO:0015093">
    <property type="term" value="F:ferrous iron transmembrane transporter activity"/>
    <property type="evidence" value="ECO:0007669"/>
    <property type="project" value="UniProtKB-UniRule"/>
</dbReference>
<dbReference type="InterPro" id="IPR027417">
    <property type="entry name" value="P-loop_NTPase"/>
</dbReference>
<dbReference type="Pfam" id="PF07670">
    <property type="entry name" value="Gate"/>
    <property type="match status" value="2"/>
</dbReference>
<keyword evidence="12 16" id="KW-0472">Membrane</keyword>
<keyword evidence="9 16" id="KW-0408">Iron</keyword>
<feature type="binding site" evidence="14">
    <location>
        <begin position="144"/>
        <end position="146"/>
    </location>
    <ligand>
        <name>GTP</name>
        <dbReference type="ChEBI" id="CHEBI:37565"/>
        <label>1</label>
    </ligand>
</feature>
<keyword evidence="7 14" id="KW-0547">Nucleotide-binding</keyword>
<evidence type="ECO:0000256" key="10">
    <source>
        <dbReference type="ARBA" id="ARBA00023065"/>
    </source>
</evidence>
<name>A0A424YAS8_9FIRM</name>
<gene>
    <name evidence="18" type="primary">feoB</name>
    <name evidence="18" type="ORF">D5R97_08975</name>
</gene>